<keyword evidence="4" id="KW-0812">Transmembrane</keyword>
<dbReference type="SUPFAM" id="SSF55874">
    <property type="entry name" value="ATPase domain of HSP90 chaperone/DNA topoisomerase II/histidine kinase"/>
    <property type="match status" value="1"/>
</dbReference>
<dbReference type="Gene3D" id="1.20.5.1930">
    <property type="match status" value="1"/>
</dbReference>
<dbReference type="GO" id="GO:0016301">
    <property type="term" value="F:kinase activity"/>
    <property type="evidence" value="ECO:0007669"/>
    <property type="project" value="UniProtKB-KW"/>
</dbReference>
<feature type="transmembrane region" description="Helical" evidence="4">
    <location>
        <begin position="46"/>
        <end position="64"/>
    </location>
</feature>
<dbReference type="Gene3D" id="3.30.565.10">
    <property type="entry name" value="Histidine kinase-like ATPase, C-terminal domain"/>
    <property type="match status" value="1"/>
</dbReference>
<reference evidence="6 7" key="1">
    <citation type="submission" date="2024-10" db="EMBL/GenBank/DDBJ databases">
        <title>The Natural Products Discovery Center: Release of the First 8490 Sequenced Strains for Exploring Actinobacteria Biosynthetic Diversity.</title>
        <authorList>
            <person name="Kalkreuter E."/>
            <person name="Kautsar S.A."/>
            <person name="Yang D."/>
            <person name="Bader C.D."/>
            <person name="Teijaro C.N."/>
            <person name="Fluegel L."/>
            <person name="Davis C.M."/>
            <person name="Simpson J.R."/>
            <person name="Lauterbach L."/>
            <person name="Steele A.D."/>
            <person name="Gui C."/>
            <person name="Meng S."/>
            <person name="Li G."/>
            <person name="Viehrig K."/>
            <person name="Ye F."/>
            <person name="Su P."/>
            <person name="Kiefer A.F."/>
            <person name="Nichols A."/>
            <person name="Cepeda A.J."/>
            <person name="Yan W."/>
            <person name="Fan B."/>
            <person name="Jiang Y."/>
            <person name="Adhikari A."/>
            <person name="Zheng C.-J."/>
            <person name="Schuster L."/>
            <person name="Cowan T.M."/>
            <person name="Smanski M.J."/>
            <person name="Chevrette M.G."/>
            <person name="De Carvalho L.P.S."/>
            <person name="Shen B."/>
        </authorList>
    </citation>
    <scope>NUCLEOTIDE SEQUENCE [LARGE SCALE GENOMIC DNA]</scope>
    <source>
        <strain evidence="6 7">NPDC002173</strain>
    </source>
</reference>
<name>A0ABW6SIR8_9ACTN</name>
<keyword evidence="2 6" id="KW-0418">Kinase</keyword>
<gene>
    <name evidence="6" type="ORF">ACFYXI_04675</name>
</gene>
<evidence type="ECO:0000256" key="2">
    <source>
        <dbReference type="ARBA" id="ARBA00022777"/>
    </source>
</evidence>
<dbReference type="InterPro" id="IPR011712">
    <property type="entry name" value="Sig_transdc_His_kin_sub3_dim/P"/>
</dbReference>
<evidence type="ECO:0000256" key="3">
    <source>
        <dbReference type="ARBA" id="ARBA00023012"/>
    </source>
</evidence>
<dbReference type="PANTHER" id="PTHR24421:SF63">
    <property type="entry name" value="SENSOR HISTIDINE KINASE DESK"/>
    <property type="match status" value="1"/>
</dbReference>
<feature type="transmembrane region" description="Helical" evidence="4">
    <location>
        <begin position="21"/>
        <end position="40"/>
    </location>
</feature>
<proteinExistence type="predicted"/>
<dbReference type="EMBL" id="JBIASD010000002">
    <property type="protein sequence ID" value="MFF3664869.1"/>
    <property type="molecule type" value="Genomic_DNA"/>
</dbReference>
<dbReference type="InterPro" id="IPR050482">
    <property type="entry name" value="Sensor_HK_TwoCompSys"/>
</dbReference>
<feature type="transmembrane region" description="Helical" evidence="4">
    <location>
        <begin position="144"/>
        <end position="165"/>
    </location>
</feature>
<feature type="transmembrane region" description="Helical" evidence="4">
    <location>
        <begin position="76"/>
        <end position="92"/>
    </location>
</feature>
<dbReference type="PANTHER" id="PTHR24421">
    <property type="entry name" value="NITRATE/NITRITE SENSOR PROTEIN NARX-RELATED"/>
    <property type="match status" value="1"/>
</dbReference>
<keyword evidence="1" id="KW-0808">Transferase</keyword>
<dbReference type="Pfam" id="PF07730">
    <property type="entry name" value="HisKA_3"/>
    <property type="match status" value="1"/>
</dbReference>
<keyword evidence="4" id="KW-0472">Membrane</keyword>
<accession>A0ABW6SIR8</accession>
<dbReference type="RefSeq" id="WP_387408906.1">
    <property type="nucleotide sequence ID" value="NZ_JBIASD010000002.1"/>
</dbReference>
<sequence>MAEEQRPASANDAQIRRLTGVVIAVTAVLWSTVPVTYLLAGGGLPALAAGAILSGLLVLYGRAVHRHVAGVPQGRARVWALCAIVAVVYGLWPVFTEMWIYMPSIAGAAAMLMLPVRGAAAMLVAVTLAQVIGLALLGKGPAEVLFGTVNVLATAVVQFGVVHYARFVRELRELRNSLAEAALCQDRLRVARELHDLLGQTLTSITLKLELALALVDVDRSRVRPELEAMMEITRDAQTEVKGVVDARSNLDLGAELSAAVALLELSGARCALHTGISEVDSEIGAELARVVREAATNIVRHSSARVCGIELAEVNGLILLRLSNDGVPPEGGSGPGRGSGLHGLRKRVERMGGELVAGGDGAGGFSVRVALPAEQGSERTAVGDSRTAG</sequence>
<keyword evidence="3" id="KW-0902">Two-component regulatory system</keyword>
<keyword evidence="7" id="KW-1185">Reference proteome</keyword>
<dbReference type="Proteomes" id="UP001602013">
    <property type="component" value="Unassembled WGS sequence"/>
</dbReference>
<evidence type="ECO:0000313" key="6">
    <source>
        <dbReference type="EMBL" id="MFF3664869.1"/>
    </source>
</evidence>
<evidence type="ECO:0000313" key="7">
    <source>
        <dbReference type="Proteomes" id="UP001602013"/>
    </source>
</evidence>
<feature type="transmembrane region" description="Helical" evidence="4">
    <location>
        <begin position="121"/>
        <end position="138"/>
    </location>
</feature>
<keyword evidence="4" id="KW-1133">Transmembrane helix</keyword>
<protein>
    <submittedName>
        <fullName evidence="6">Sensor histidine kinase</fullName>
    </submittedName>
</protein>
<organism evidence="6 7">
    <name type="scientific">Microtetraspora malaysiensis</name>
    <dbReference type="NCBI Taxonomy" id="161358"/>
    <lineage>
        <taxon>Bacteria</taxon>
        <taxon>Bacillati</taxon>
        <taxon>Actinomycetota</taxon>
        <taxon>Actinomycetes</taxon>
        <taxon>Streptosporangiales</taxon>
        <taxon>Streptosporangiaceae</taxon>
        <taxon>Microtetraspora</taxon>
    </lineage>
</organism>
<evidence type="ECO:0000259" key="5">
    <source>
        <dbReference type="Pfam" id="PF07730"/>
    </source>
</evidence>
<evidence type="ECO:0000256" key="1">
    <source>
        <dbReference type="ARBA" id="ARBA00022679"/>
    </source>
</evidence>
<evidence type="ECO:0000256" key="4">
    <source>
        <dbReference type="SAM" id="Phobius"/>
    </source>
</evidence>
<dbReference type="InterPro" id="IPR036890">
    <property type="entry name" value="HATPase_C_sf"/>
</dbReference>
<comment type="caution">
    <text evidence="6">The sequence shown here is derived from an EMBL/GenBank/DDBJ whole genome shotgun (WGS) entry which is preliminary data.</text>
</comment>
<feature type="domain" description="Signal transduction histidine kinase subgroup 3 dimerisation and phosphoacceptor" evidence="5">
    <location>
        <begin position="187"/>
        <end position="246"/>
    </location>
</feature>